<dbReference type="SUPFAM" id="SSF53474">
    <property type="entry name" value="alpha/beta-Hydrolases"/>
    <property type="match status" value="1"/>
</dbReference>
<gene>
    <name evidence="2" type="ORF">Cba03nite_32110</name>
</gene>
<evidence type="ECO:0000256" key="1">
    <source>
        <dbReference type="ARBA" id="ARBA00008645"/>
    </source>
</evidence>
<evidence type="ECO:0000313" key="3">
    <source>
        <dbReference type="Proteomes" id="UP000601223"/>
    </source>
</evidence>
<name>A0A8J3JK33_9ACTN</name>
<keyword evidence="3" id="KW-1185">Reference proteome</keyword>
<comment type="caution">
    <text evidence="2">The sequence shown here is derived from an EMBL/GenBank/DDBJ whole genome shotgun (WGS) entry which is preliminary data.</text>
</comment>
<dbReference type="RefSeq" id="WP_203746501.1">
    <property type="nucleotide sequence ID" value="NZ_BONF01000016.1"/>
</dbReference>
<sequence>MTEIPGHLRPFVLSPAELEPERTGSIDLYVPDGDGPFPGVVILHGGPLPPDLRPTPRDWPVYRGYGALLASRGLVASVVDHRLYVLQNADGVVLDYPTAAEDVTAAVDAVRADPRVDADRIVVWFFSGGGLLSADWLREPQAWLRGVALTYPALAPLPGWPVDPRFRPVEAVAEAVPRQVPIVLTRVGLEKPEIAETVAGFLAAAEGAGWPVEIVDVPHGQHSFDVLDHTDESREAVQRMVAQVEKLLG</sequence>
<evidence type="ECO:0000313" key="2">
    <source>
        <dbReference type="EMBL" id="GIF81862.1"/>
    </source>
</evidence>
<accession>A0A8J3JK33</accession>
<reference evidence="2 3" key="1">
    <citation type="submission" date="2021-01" db="EMBL/GenBank/DDBJ databases">
        <title>Whole genome shotgun sequence of Catellatospora bangladeshensis NBRC 107357.</title>
        <authorList>
            <person name="Komaki H."/>
            <person name="Tamura T."/>
        </authorList>
    </citation>
    <scope>NUCLEOTIDE SEQUENCE [LARGE SCALE GENOMIC DNA]</scope>
    <source>
        <strain evidence="2 3">NBRC 107357</strain>
    </source>
</reference>
<protein>
    <recommendedName>
        <fullName evidence="4">Alpha/beta hydrolase</fullName>
    </recommendedName>
</protein>
<dbReference type="AlphaFoldDB" id="A0A8J3JK33"/>
<dbReference type="Proteomes" id="UP000601223">
    <property type="component" value="Unassembled WGS sequence"/>
</dbReference>
<dbReference type="InterPro" id="IPR029058">
    <property type="entry name" value="AB_hydrolase_fold"/>
</dbReference>
<dbReference type="Gene3D" id="3.40.50.1820">
    <property type="entry name" value="alpha/beta hydrolase"/>
    <property type="match status" value="1"/>
</dbReference>
<dbReference type="PANTHER" id="PTHR22946">
    <property type="entry name" value="DIENELACTONE HYDROLASE DOMAIN-CONTAINING PROTEIN-RELATED"/>
    <property type="match status" value="1"/>
</dbReference>
<dbReference type="EMBL" id="BONF01000016">
    <property type="protein sequence ID" value="GIF81862.1"/>
    <property type="molecule type" value="Genomic_DNA"/>
</dbReference>
<dbReference type="InterPro" id="IPR050261">
    <property type="entry name" value="FrsA_esterase"/>
</dbReference>
<proteinExistence type="inferred from homology"/>
<comment type="similarity">
    <text evidence="1">Belongs to the AB hydrolase superfamily.</text>
</comment>
<evidence type="ECO:0008006" key="4">
    <source>
        <dbReference type="Google" id="ProtNLM"/>
    </source>
</evidence>
<organism evidence="2 3">
    <name type="scientific">Catellatospora bangladeshensis</name>
    <dbReference type="NCBI Taxonomy" id="310355"/>
    <lineage>
        <taxon>Bacteria</taxon>
        <taxon>Bacillati</taxon>
        <taxon>Actinomycetota</taxon>
        <taxon>Actinomycetes</taxon>
        <taxon>Micromonosporales</taxon>
        <taxon>Micromonosporaceae</taxon>
        <taxon>Catellatospora</taxon>
    </lineage>
</organism>